<dbReference type="Proteomes" id="UP001043456">
    <property type="component" value="Unassembled WGS sequence"/>
</dbReference>
<evidence type="ECO:0000256" key="1">
    <source>
        <dbReference type="SAM" id="MobiDB-lite"/>
    </source>
</evidence>
<protein>
    <submittedName>
        <fullName evidence="2">Uncharacterized protein</fullName>
    </submittedName>
</protein>
<dbReference type="GeneID" id="67005702"/>
<organism evidence="2 3">
    <name type="scientific">Aspergillus pseudoviridinutans</name>
    <dbReference type="NCBI Taxonomy" id="1517512"/>
    <lineage>
        <taxon>Eukaryota</taxon>
        <taxon>Fungi</taxon>
        <taxon>Dikarya</taxon>
        <taxon>Ascomycota</taxon>
        <taxon>Pezizomycotina</taxon>
        <taxon>Eurotiomycetes</taxon>
        <taxon>Eurotiomycetidae</taxon>
        <taxon>Eurotiales</taxon>
        <taxon>Aspergillaceae</taxon>
        <taxon>Aspergillus</taxon>
        <taxon>Aspergillus subgen. Fumigati</taxon>
    </lineage>
</organism>
<accession>A0A9P3BDT3</accession>
<reference evidence="2 3" key="1">
    <citation type="submission" date="2018-10" db="EMBL/GenBank/DDBJ databases">
        <title>Pan-genome distribution and transcriptional activeness of fungal secondary metabolism genes in Aspergillus section Fumigati.</title>
        <authorList>
            <person name="Takahashi H."/>
            <person name="Umemura M."/>
            <person name="Ninomiya A."/>
            <person name="Kusuya Y."/>
            <person name="Urayama S."/>
            <person name="Shimizu M."/>
            <person name="Watanabe A."/>
            <person name="Kamei K."/>
            <person name="Yaguchi T."/>
            <person name="Hagiwara D."/>
        </authorList>
    </citation>
    <scope>NUCLEOTIDE SEQUENCE [LARGE SCALE GENOMIC DNA]</scope>
    <source>
        <strain evidence="2 3">IFM 55266</strain>
    </source>
</reference>
<sequence>MVQQPPSATAPVRETRAPASVTNTGTSNVSSIQFRTQFSIHLSEQNSEEDTCDYNRHLTNKKAETGSTWGGLSACERSVCAEGCQHTAPSDYSR</sequence>
<dbReference type="AlphaFoldDB" id="A0A9P3BDT3"/>
<comment type="caution">
    <text evidence="2">The sequence shown here is derived from an EMBL/GenBank/DDBJ whole genome shotgun (WGS) entry which is preliminary data.</text>
</comment>
<dbReference type="RefSeq" id="XP_043158920.1">
    <property type="nucleotide sequence ID" value="XM_043302985.1"/>
</dbReference>
<dbReference type="EMBL" id="BHVY01000005">
    <property type="protein sequence ID" value="GIJ88174.1"/>
    <property type="molecule type" value="Genomic_DNA"/>
</dbReference>
<evidence type="ECO:0000313" key="3">
    <source>
        <dbReference type="Proteomes" id="UP001043456"/>
    </source>
</evidence>
<proteinExistence type="predicted"/>
<evidence type="ECO:0000313" key="2">
    <source>
        <dbReference type="EMBL" id="GIJ88174.1"/>
    </source>
</evidence>
<feature type="region of interest" description="Disordered" evidence="1">
    <location>
        <begin position="1"/>
        <end position="28"/>
    </location>
</feature>
<gene>
    <name evidence="2" type="ORF">Asppvi_007092</name>
</gene>
<keyword evidence="3" id="KW-1185">Reference proteome</keyword>
<name>A0A9P3BDT3_9EURO</name>